<dbReference type="SUPFAM" id="SSF52374">
    <property type="entry name" value="Nucleotidylyl transferase"/>
    <property type="match status" value="1"/>
</dbReference>
<evidence type="ECO:0000256" key="15">
    <source>
        <dbReference type="PIRNR" id="PIRNR004491"/>
    </source>
</evidence>
<evidence type="ECO:0000313" key="17">
    <source>
        <dbReference type="EMBL" id="QQL44739.1"/>
    </source>
</evidence>
<dbReference type="NCBIfam" id="NF004159">
    <property type="entry name" value="PRK05627.1-2"/>
    <property type="match status" value="1"/>
</dbReference>
<dbReference type="InterPro" id="IPR015864">
    <property type="entry name" value="FAD_synthase"/>
</dbReference>
<evidence type="ECO:0000256" key="2">
    <source>
        <dbReference type="ARBA" id="ARBA00004726"/>
    </source>
</evidence>
<keyword evidence="9 15" id="KW-0418">Kinase</keyword>
<dbReference type="SMART" id="SM00904">
    <property type="entry name" value="Flavokinase"/>
    <property type="match status" value="1"/>
</dbReference>
<evidence type="ECO:0000256" key="11">
    <source>
        <dbReference type="ARBA" id="ARBA00022840"/>
    </source>
</evidence>
<evidence type="ECO:0000256" key="1">
    <source>
        <dbReference type="ARBA" id="ARBA00002121"/>
    </source>
</evidence>
<dbReference type="EC" id="2.7.7.2" evidence="15"/>
<dbReference type="UniPathway" id="UPA00276">
    <property type="reaction ID" value="UER00406"/>
</dbReference>
<keyword evidence="4 15" id="KW-0285">Flavoprotein</keyword>
<dbReference type="InterPro" id="IPR023468">
    <property type="entry name" value="Riboflavin_kinase"/>
</dbReference>
<dbReference type="SUPFAM" id="SSF82114">
    <property type="entry name" value="Riboflavin kinase-like"/>
    <property type="match status" value="1"/>
</dbReference>
<comment type="similarity">
    <text evidence="15">Belongs to the ribF family.</text>
</comment>
<dbReference type="Pfam" id="PF06574">
    <property type="entry name" value="FAD_syn"/>
    <property type="match status" value="1"/>
</dbReference>
<dbReference type="GO" id="GO:0005524">
    <property type="term" value="F:ATP binding"/>
    <property type="evidence" value="ECO:0007669"/>
    <property type="project" value="UniProtKB-UniRule"/>
</dbReference>
<keyword evidence="8 15" id="KW-0547">Nucleotide-binding</keyword>
<comment type="catalytic activity">
    <reaction evidence="14 15">
        <text>FMN + ATP + H(+) = FAD + diphosphate</text>
        <dbReference type="Rhea" id="RHEA:17237"/>
        <dbReference type="ChEBI" id="CHEBI:15378"/>
        <dbReference type="ChEBI" id="CHEBI:30616"/>
        <dbReference type="ChEBI" id="CHEBI:33019"/>
        <dbReference type="ChEBI" id="CHEBI:57692"/>
        <dbReference type="ChEBI" id="CHEBI:58210"/>
        <dbReference type="EC" id="2.7.7.2"/>
    </reaction>
</comment>
<dbReference type="Gene3D" id="2.40.30.30">
    <property type="entry name" value="Riboflavin kinase-like"/>
    <property type="match status" value="1"/>
</dbReference>
<dbReference type="PIRSF" id="PIRSF004491">
    <property type="entry name" value="FAD_Synth"/>
    <property type="match status" value="1"/>
</dbReference>
<evidence type="ECO:0000256" key="12">
    <source>
        <dbReference type="ARBA" id="ARBA00023268"/>
    </source>
</evidence>
<protein>
    <recommendedName>
        <fullName evidence="15">Riboflavin biosynthesis protein</fullName>
    </recommendedName>
    <domain>
        <recommendedName>
            <fullName evidence="15">Riboflavin kinase</fullName>
            <ecNumber evidence="15">2.7.1.26</ecNumber>
        </recommendedName>
        <alternativeName>
            <fullName evidence="15">Flavokinase</fullName>
        </alternativeName>
    </domain>
    <domain>
        <recommendedName>
            <fullName evidence="15">FMN adenylyltransferase</fullName>
            <ecNumber evidence="15">2.7.7.2</ecNumber>
        </recommendedName>
        <alternativeName>
            <fullName evidence="15">FAD pyrophosphorylase</fullName>
        </alternativeName>
        <alternativeName>
            <fullName evidence="15">FAD synthase</fullName>
        </alternativeName>
    </domain>
</protein>
<keyword evidence="12" id="KW-0511">Multifunctional enzyme</keyword>
<evidence type="ECO:0000256" key="10">
    <source>
        <dbReference type="ARBA" id="ARBA00022827"/>
    </source>
</evidence>
<feature type="domain" description="Riboflavin kinase" evidence="16">
    <location>
        <begin position="183"/>
        <end position="308"/>
    </location>
</feature>
<dbReference type="EMBL" id="CP066776">
    <property type="protein sequence ID" value="QQL44739.1"/>
    <property type="molecule type" value="Genomic_DNA"/>
</dbReference>
<dbReference type="PANTHER" id="PTHR22749:SF6">
    <property type="entry name" value="RIBOFLAVIN KINASE"/>
    <property type="match status" value="1"/>
</dbReference>
<evidence type="ECO:0000256" key="9">
    <source>
        <dbReference type="ARBA" id="ARBA00022777"/>
    </source>
</evidence>
<comment type="pathway">
    <text evidence="3 15">Cofactor biosynthesis; FMN biosynthesis; FMN from riboflavin (ATP route): step 1/1.</text>
</comment>
<reference evidence="17 18" key="1">
    <citation type="submission" date="2020-12" db="EMBL/GenBank/DDBJ databases">
        <title>Sulforoseuscoccus oceanibium gen. nov., sp. nov., a representative of the phylum Verrucomicrobia with special cytoplasmic membrane, and proposal of Sulforoseuscoccusaceae fam. nov.</title>
        <authorList>
            <person name="Xi F."/>
        </authorList>
    </citation>
    <scope>NUCLEOTIDE SEQUENCE [LARGE SCALE GENOMIC DNA]</scope>
    <source>
        <strain evidence="17 18">T37</strain>
    </source>
</reference>
<dbReference type="EC" id="2.7.1.26" evidence="15"/>
<dbReference type="NCBIfam" id="NF004162">
    <property type="entry name" value="PRK05627.1-5"/>
    <property type="match status" value="1"/>
</dbReference>
<keyword evidence="5 15" id="KW-0288">FMN</keyword>
<dbReference type="FunFam" id="3.40.50.620:FF:000021">
    <property type="entry name" value="Riboflavin biosynthesis protein"/>
    <property type="match status" value="1"/>
</dbReference>
<name>A0A6B3LCH8_9BACT</name>
<evidence type="ECO:0000256" key="14">
    <source>
        <dbReference type="ARBA" id="ARBA00049494"/>
    </source>
</evidence>
<gene>
    <name evidence="17" type="ORF">G3M56_012790</name>
</gene>
<dbReference type="NCBIfam" id="TIGR00083">
    <property type="entry name" value="ribF"/>
    <property type="match status" value="1"/>
</dbReference>
<evidence type="ECO:0000256" key="4">
    <source>
        <dbReference type="ARBA" id="ARBA00022630"/>
    </source>
</evidence>
<proteinExistence type="inferred from homology"/>
<evidence type="ECO:0000256" key="7">
    <source>
        <dbReference type="ARBA" id="ARBA00022695"/>
    </source>
</evidence>
<dbReference type="InterPro" id="IPR014729">
    <property type="entry name" value="Rossmann-like_a/b/a_fold"/>
</dbReference>
<dbReference type="PANTHER" id="PTHR22749">
    <property type="entry name" value="RIBOFLAVIN KINASE/FMN ADENYLYLTRANSFERASE"/>
    <property type="match status" value="1"/>
</dbReference>
<dbReference type="RefSeq" id="WP_164365140.1">
    <property type="nucleotide sequence ID" value="NZ_CP066776.1"/>
</dbReference>
<dbReference type="Gene3D" id="3.40.50.620">
    <property type="entry name" value="HUPs"/>
    <property type="match status" value="1"/>
</dbReference>
<organism evidence="17 18">
    <name type="scientific">Sulfuriroseicoccus oceanibius</name>
    <dbReference type="NCBI Taxonomy" id="2707525"/>
    <lineage>
        <taxon>Bacteria</taxon>
        <taxon>Pseudomonadati</taxon>
        <taxon>Verrucomicrobiota</taxon>
        <taxon>Verrucomicrobiia</taxon>
        <taxon>Verrucomicrobiales</taxon>
        <taxon>Verrucomicrobiaceae</taxon>
        <taxon>Sulfuriroseicoccus</taxon>
    </lineage>
</organism>
<dbReference type="GO" id="GO:0006747">
    <property type="term" value="P:FAD biosynthetic process"/>
    <property type="evidence" value="ECO:0007669"/>
    <property type="project" value="UniProtKB-UniRule"/>
</dbReference>
<dbReference type="GO" id="GO:0009231">
    <property type="term" value="P:riboflavin biosynthetic process"/>
    <property type="evidence" value="ECO:0007669"/>
    <property type="project" value="InterPro"/>
</dbReference>
<dbReference type="InterPro" id="IPR023465">
    <property type="entry name" value="Riboflavin_kinase_dom_sf"/>
</dbReference>
<dbReference type="AlphaFoldDB" id="A0A6B3LCH8"/>
<keyword evidence="6 15" id="KW-0808">Transferase</keyword>
<evidence type="ECO:0000259" key="16">
    <source>
        <dbReference type="SMART" id="SM00904"/>
    </source>
</evidence>
<comment type="function">
    <text evidence="1">Catalyzes the phosphorylation of riboflavin to FMN followed by the adenylation of FMN to FAD.</text>
</comment>
<dbReference type="InterPro" id="IPR002606">
    <property type="entry name" value="Riboflavin_kinase_bac"/>
</dbReference>
<dbReference type="NCBIfam" id="NF004160">
    <property type="entry name" value="PRK05627.1-3"/>
    <property type="match status" value="1"/>
</dbReference>
<keyword evidence="7 15" id="KW-0548">Nucleotidyltransferase</keyword>
<dbReference type="UniPathway" id="UPA00277">
    <property type="reaction ID" value="UER00407"/>
</dbReference>
<dbReference type="GO" id="GO:0003919">
    <property type="term" value="F:FMN adenylyltransferase activity"/>
    <property type="evidence" value="ECO:0007669"/>
    <property type="project" value="UniProtKB-UniRule"/>
</dbReference>
<dbReference type="Pfam" id="PF01687">
    <property type="entry name" value="Flavokinase"/>
    <property type="match status" value="1"/>
</dbReference>
<accession>A0A6B3LCH8</accession>
<dbReference type="CDD" id="cd02064">
    <property type="entry name" value="FAD_synthetase_N"/>
    <property type="match status" value="1"/>
</dbReference>
<evidence type="ECO:0000256" key="13">
    <source>
        <dbReference type="ARBA" id="ARBA00047880"/>
    </source>
</evidence>
<evidence type="ECO:0000313" key="18">
    <source>
        <dbReference type="Proteomes" id="UP000475117"/>
    </source>
</evidence>
<dbReference type="InterPro" id="IPR015865">
    <property type="entry name" value="Riboflavin_kinase_bac/euk"/>
</dbReference>
<evidence type="ECO:0000256" key="6">
    <source>
        <dbReference type="ARBA" id="ARBA00022679"/>
    </source>
</evidence>
<dbReference type="GO" id="GO:0008531">
    <property type="term" value="F:riboflavin kinase activity"/>
    <property type="evidence" value="ECO:0007669"/>
    <property type="project" value="UniProtKB-UniRule"/>
</dbReference>
<keyword evidence="10 15" id="KW-0274">FAD</keyword>
<evidence type="ECO:0000256" key="8">
    <source>
        <dbReference type="ARBA" id="ARBA00022741"/>
    </source>
</evidence>
<evidence type="ECO:0000256" key="3">
    <source>
        <dbReference type="ARBA" id="ARBA00005201"/>
    </source>
</evidence>
<dbReference type="KEGG" id="soa:G3M56_012790"/>
<evidence type="ECO:0000256" key="5">
    <source>
        <dbReference type="ARBA" id="ARBA00022643"/>
    </source>
</evidence>
<keyword evidence="18" id="KW-1185">Reference proteome</keyword>
<dbReference type="GO" id="GO:0009398">
    <property type="term" value="P:FMN biosynthetic process"/>
    <property type="evidence" value="ECO:0007669"/>
    <property type="project" value="UniProtKB-UniRule"/>
</dbReference>
<keyword evidence="11 15" id="KW-0067">ATP-binding</keyword>
<comment type="pathway">
    <text evidence="2 15">Cofactor biosynthesis; FAD biosynthesis; FAD from FMN: step 1/1.</text>
</comment>
<comment type="catalytic activity">
    <reaction evidence="13 15">
        <text>riboflavin + ATP = FMN + ADP + H(+)</text>
        <dbReference type="Rhea" id="RHEA:14357"/>
        <dbReference type="ChEBI" id="CHEBI:15378"/>
        <dbReference type="ChEBI" id="CHEBI:30616"/>
        <dbReference type="ChEBI" id="CHEBI:57986"/>
        <dbReference type="ChEBI" id="CHEBI:58210"/>
        <dbReference type="ChEBI" id="CHEBI:456216"/>
        <dbReference type="EC" id="2.7.1.26"/>
    </reaction>
</comment>
<sequence>MEILRSIADLTRVPGPVHLAIGVFDGVHIGHMAVIGDALAGAKASGGSAVVVTFDPHPIRVLAPEVAPRLLTAERHKEMLLEEMGVKWMLVIPFDGVFAKIPGDRFVRDLLSACENLRQIAVGTDFEFGAKRSGNVAMLESMGVDYGFSVSAVDQVTVGGERVSSTAIRHAVQVGDFAKAASLLGREYTVLGTVIQGRKLGRTLGFPTANLTVHSEQLPPNGVWAVKATLRGEVFNGVANLGVRPTVEGGAARKLLEVHLFDFEGDLYGAEMDVRFVKFLREETKFDSLEALTAQITADAEAARAVFGG</sequence>
<dbReference type="Proteomes" id="UP000475117">
    <property type="component" value="Chromosome"/>
</dbReference>